<dbReference type="InParanoid" id="G2YHL6"/>
<dbReference type="Proteomes" id="UP000008177">
    <property type="component" value="Unplaced contigs"/>
</dbReference>
<accession>G2YHL6</accession>
<dbReference type="HOGENOM" id="CLU_2483096_0_0_1"/>
<gene>
    <name evidence="1" type="ORF">BofuT4_uP085650.1</name>
</gene>
<protein>
    <submittedName>
        <fullName evidence="1">Uncharacterized protein</fullName>
    </submittedName>
</protein>
<dbReference type="EMBL" id="FQ790336">
    <property type="protein sequence ID" value="CCD51203.1"/>
    <property type="molecule type" value="Genomic_DNA"/>
</dbReference>
<dbReference type="AlphaFoldDB" id="G2YHL6"/>
<evidence type="ECO:0000313" key="2">
    <source>
        <dbReference type="Proteomes" id="UP000008177"/>
    </source>
</evidence>
<name>G2YHL6_BOTF4</name>
<organism evidence="1 2">
    <name type="scientific">Botryotinia fuckeliana (strain T4)</name>
    <name type="common">Noble rot fungus</name>
    <name type="synonym">Botrytis cinerea</name>
    <dbReference type="NCBI Taxonomy" id="999810"/>
    <lineage>
        <taxon>Eukaryota</taxon>
        <taxon>Fungi</taxon>
        <taxon>Dikarya</taxon>
        <taxon>Ascomycota</taxon>
        <taxon>Pezizomycotina</taxon>
        <taxon>Leotiomycetes</taxon>
        <taxon>Helotiales</taxon>
        <taxon>Sclerotiniaceae</taxon>
        <taxon>Botrytis</taxon>
    </lineage>
</organism>
<proteinExistence type="predicted"/>
<sequence>MMATEFICMCRTKIRTPDIIKQRRQDQHEEVIKVFLTTRLTSFASLELPELGKSLEVVRPNTKRETGGDGPPENWAAVNFRIRVSSK</sequence>
<reference evidence="2" key="1">
    <citation type="journal article" date="2011" name="PLoS Genet.">
        <title>Genomic analysis of the necrotrophic fungal pathogens Sclerotinia sclerotiorum and Botrytis cinerea.</title>
        <authorList>
            <person name="Amselem J."/>
            <person name="Cuomo C.A."/>
            <person name="van Kan J.A."/>
            <person name="Viaud M."/>
            <person name="Benito E.P."/>
            <person name="Couloux A."/>
            <person name="Coutinho P.M."/>
            <person name="de Vries R.P."/>
            <person name="Dyer P.S."/>
            <person name="Fillinger S."/>
            <person name="Fournier E."/>
            <person name="Gout L."/>
            <person name="Hahn M."/>
            <person name="Kohn L."/>
            <person name="Lapalu N."/>
            <person name="Plummer K.M."/>
            <person name="Pradier J.M."/>
            <person name="Quevillon E."/>
            <person name="Sharon A."/>
            <person name="Simon A."/>
            <person name="ten Have A."/>
            <person name="Tudzynski B."/>
            <person name="Tudzynski P."/>
            <person name="Wincker P."/>
            <person name="Andrew M."/>
            <person name="Anthouard V."/>
            <person name="Beever R.E."/>
            <person name="Beffa R."/>
            <person name="Benoit I."/>
            <person name="Bouzid O."/>
            <person name="Brault B."/>
            <person name="Chen Z."/>
            <person name="Choquer M."/>
            <person name="Collemare J."/>
            <person name="Cotton P."/>
            <person name="Danchin E.G."/>
            <person name="Da Silva C."/>
            <person name="Gautier A."/>
            <person name="Giraud C."/>
            <person name="Giraud T."/>
            <person name="Gonzalez C."/>
            <person name="Grossetete S."/>
            <person name="Guldener U."/>
            <person name="Henrissat B."/>
            <person name="Howlett B.J."/>
            <person name="Kodira C."/>
            <person name="Kretschmer M."/>
            <person name="Lappartient A."/>
            <person name="Leroch M."/>
            <person name="Levis C."/>
            <person name="Mauceli E."/>
            <person name="Neuveglise C."/>
            <person name="Oeser B."/>
            <person name="Pearson M."/>
            <person name="Poulain J."/>
            <person name="Poussereau N."/>
            <person name="Quesneville H."/>
            <person name="Rascle C."/>
            <person name="Schumacher J."/>
            <person name="Segurens B."/>
            <person name="Sexton A."/>
            <person name="Silva E."/>
            <person name="Sirven C."/>
            <person name="Soanes D.M."/>
            <person name="Talbot N.J."/>
            <person name="Templeton M."/>
            <person name="Yandava C."/>
            <person name="Yarden O."/>
            <person name="Zeng Q."/>
            <person name="Rollins J.A."/>
            <person name="Lebrun M.H."/>
            <person name="Dickman M."/>
        </authorList>
    </citation>
    <scope>NUCLEOTIDE SEQUENCE [LARGE SCALE GENOMIC DNA]</scope>
    <source>
        <strain evidence="2">T4</strain>
    </source>
</reference>
<evidence type="ECO:0000313" key="1">
    <source>
        <dbReference type="EMBL" id="CCD51203.1"/>
    </source>
</evidence>